<evidence type="ECO:0000313" key="1">
    <source>
        <dbReference type="Proteomes" id="UP000887576"/>
    </source>
</evidence>
<reference evidence="2" key="1">
    <citation type="submission" date="2022-11" db="UniProtKB">
        <authorList>
            <consortium name="WormBaseParasite"/>
        </authorList>
    </citation>
    <scope>IDENTIFICATION</scope>
</reference>
<dbReference type="Proteomes" id="UP000887576">
    <property type="component" value="Unplaced"/>
</dbReference>
<proteinExistence type="predicted"/>
<dbReference type="WBParaSite" id="JU765_v2.g19067.t1">
    <property type="protein sequence ID" value="JU765_v2.g19067.t1"/>
    <property type="gene ID" value="JU765_v2.g19067"/>
</dbReference>
<protein>
    <submittedName>
        <fullName evidence="2">Lysophospholipid acyltransferase 7</fullName>
    </submittedName>
</protein>
<organism evidence="1 2">
    <name type="scientific">Panagrolaimus sp. JU765</name>
    <dbReference type="NCBI Taxonomy" id="591449"/>
    <lineage>
        <taxon>Eukaryota</taxon>
        <taxon>Metazoa</taxon>
        <taxon>Ecdysozoa</taxon>
        <taxon>Nematoda</taxon>
        <taxon>Chromadorea</taxon>
        <taxon>Rhabditida</taxon>
        <taxon>Tylenchina</taxon>
        <taxon>Panagrolaimomorpha</taxon>
        <taxon>Panagrolaimoidea</taxon>
        <taxon>Panagrolaimidae</taxon>
        <taxon>Panagrolaimus</taxon>
    </lineage>
</organism>
<sequence length="468" mass="54053">MSTWRVERPFLSRIEGDLKYGLLLLICAIIATFLRKKASLNLRRNIDGTIGFLITLIICKEVTLYSLSIVLINMLAMKLLPSKYLVHFSFFVTFAHLGFLRIAHNYGLPKLEFIANAIQLIMTLRVIGLSYEIHDSVEADERAKKDDARNDGKRYIVIPSAFEIFNYCYSYMGLFTGPYYTYQTYYDAMHSQHVQQISVRSLILVKLRTLFWSLPLLILFYIMAPIEVLRSEKILKHNLPTLLTICSFAFCHLRVRIYTAWMIAESICILGGIGVYPISCRSAPGIGPRNINGLRDAGRPGVKYDAETIDNLDIPHVESSDGFRSGMRAWNRTVQFWLANFVYKRSPRFIRMPYTMLVSAFWHGVHPGYFLSFLTIPLCTTAEDMVFAAIPRNPRTGQHPLLFQFVWEFIRMRGFEMMACGFLLLTWEDTIRLWNCLYWWCHIVMLIVMSASLGALLAIRKAHRRNGI</sequence>
<accession>A0AC34QSP3</accession>
<evidence type="ECO:0000313" key="2">
    <source>
        <dbReference type="WBParaSite" id="JU765_v2.g19067.t1"/>
    </source>
</evidence>
<name>A0AC34QSP3_9BILA</name>